<evidence type="ECO:0000256" key="1">
    <source>
        <dbReference type="SAM" id="MobiDB-lite"/>
    </source>
</evidence>
<proteinExistence type="predicted"/>
<dbReference type="Proteomes" id="UP000589620">
    <property type="component" value="Unassembled WGS sequence"/>
</dbReference>
<keyword evidence="3" id="KW-1185">Reference proteome</keyword>
<name>A0A852T132_9MICO</name>
<dbReference type="EMBL" id="JACCBJ010000001">
    <property type="protein sequence ID" value="NYD75276.1"/>
    <property type="molecule type" value="Genomic_DNA"/>
</dbReference>
<dbReference type="RefSeq" id="WP_179457262.1">
    <property type="nucleotide sequence ID" value="NZ_BAAAPX010000001.1"/>
</dbReference>
<reference evidence="2 3" key="1">
    <citation type="submission" date="2020-07" db="EMBL/GenBank/DDBJ databases">
        <title>Sequencing the genomes of 1000 actinobacteria strains.</title>
        <authorList>
            <person name="Klenk H.-P."/>
        </authorList>
    </citation>
    <scope>NUCLEOTIDE SEQUENCE [LARGE SCALE GENOMIC DNA]</scope>
    <source>
        <strain evidence="2 3">DSM 23871</strain>
    </source>
</reference>
<sequence>MSDTSGLPNTDAEGVPAEDKPERFEQGQGGDAERDAQAAEPAGTQPGPSGDVSEPHETGVAPEGAEDVTPAGGGTDQAEPPPADFDPADRPSNPDLVGNVEPPD</sequence>
<comment type="caution">
    <text evidence="2">The sequence shown here is derived from an EMBL/GenBank/DDBJ whole genome shotgun (WGS) entry which is preliminary data.</text>
</comment>
<dbReference type="AlphaFoldDB" id="A0A852T132"/>
<feature type="region of interest" description="Disordered" evidence="1">
    <location>
        <begin position="1"/>
        <end position="104"/>
    </location>
</feature>
<gene>
    <name evidence="2" type="ORF">BJ963_002795</name>
</gene>
<protein>
    <submittedName>
        <fullName evidence="2">Uncharacterized protein</fullName>
    </submittedName>
</protein>
<organism evidence="2 3">
    <name type="scientific">Leifsonia soli</name>
    <dbReference type="NCBI Taxonomy" id="582665"/>
    <lineage>
        <taxon>Bacteria</taxon>
        <taxon>Bacillati</taxon>
        <taxon>Actinomycetota</taxon>
        <taxon>Actinomycetes</taxon>
        <taxon>Micrococcales</taxon>
        <taxon>Microbacteriaceae</taxon>
        <taxon>Leifsonia</taxon>
    </lineage>
</organism>
<evidence type="ECO:0000313" key="3">
    <source>
        <dbReference type="Proteomes" id="UP000589620"/>
    </source>
</evidence>
<accession>A0A852T132</accession>
<feature type="compositionally biased region" description="Basic and acidic residues" evidence="1">
    <location>
        <begin position="17"/>
        <end position="37"/>
    </location>
</feature>
<evidence type="ECO:0000313" key="2">
    <source>
        <dbReference type="EMBL" id="NYD75276.1"/>
    </source>
</evidence>